<keyword evidence="1" id="KW-0175">Coiled coil</keyword>
<feature type="compositionally biased region" description="Basic and acidic residues" evidence="2">
    <location>
        <begin position="16"/>
        <end position="104"/>
    </location>
</feature>
<feature type="region of interest" description="Disordered" evidence="2">
    <location>
        <begin position="16"/>
        <end position="182"/>
    </location>
</feature>
<dbReference type="Pfam" id="PF13475">
    <property type="entry name" value="DUF4116"/>
    <property type="match status" value="3"/>
</dbReference>
<feature type="compositionally biased region" description="Low complexity" evidence="2">
    <location>
        <begin position="105"/>
        <end position="116"/>
    </location>
</feature>
<evidence type="ECO:0000259" key="3">
    <source>
        <dbReference type="Pfam" id="PF13475"/>
    </source>
</evidence>
<evidence type="ECO:0000256" key="2">
    <source>
        <dbReference type="SAM" id="MobiDB-lite"/>
    </source>
</evidence>
<organism evidence="4">
    <name type="scientific">Alexandrium monilatum</name>
    <dbReference type="NCBI Taxonomy" id="311494"/>
    <lineage>
        <taxon>Eukaryota</taxon>
        <taxon>Sar</taxon>
        <taxon>Alveolata</taxon>
        <taxon>Dinophyceae</taxon>
        <taxon>Gonyaulacales</taxon>
        <taxon>Pyrocystaceae</taxon>
        <taxon>Alexandrium</taxon>
    </lineage>
</organism>
<proteinExistence type="predicted"/>
<feature type="domain" description="DUF4116" evidence="3">
    <location>
        <begin position="443"/>
        <end position="484"/>
    </location>
</feature>
<protein>
    <recommendedName>
        <fullName evidence="3">DUF4116 domain-containing protein</fullName>
    </recommendedName>
</protein>
<feature type="coiled-coil region" evidence="1">
    <location>
        <begin position="414"/>
        <end position="444"/>
    </location>
</feature>
<evidence type="ECO:0000313" key="4">
    <source>
        <dbReference type="EMBL" id="CAE4625802.1"/>
    </source>
</evidence>
<dbReference type="AlphaFoldDB" id="A0A7S4RV10"/>
<feature type="domain" description="DUF4116" evidence="3">
    <location>
        <begin position="491"/>
        <end position="538"/>
    </location>
</feature>
<feature type="region of interest" description="Disordered" evidence="2">
    <location>
        <begin position="361"/>
        <end position="405"/>
    </location>
</feature>
<reference evidence="4" key="1">
    <citation type="submission" date="2021-01" db="EMBL/GenBank/DDBJ databases">
        <authorList>
            <person name="Corre E."/>
            <person name="Pelletier E."/>
            <person name="Niang G."/>
            <person name="Scheremetjew M."/>
            <person name="Finn R."/>
            <person name="Kale V."/>
            <person name="Holt S."/>
            <person name="Cochrane G."/>
            <person name="Meng A."/>
            <person name="Brown T."/>
            <person name="Cohen L."/>
        </authorList>
    </citation>
    <scope>NUCLEOTIDE SEQUENCE</scope>
    <source>
        <strain evidence="4">CCMP3105</strain>
    </source>
</reference>
<feature type="compositionally biased region" description="Basic and acidic residues" evidence="2">
    <location>
        <begin position="129"/>
        <end position="167"/>
    </location>
</feature>
<sequence>MAPTKEEVERLWLEKRAKGRQSEDLAAKQRKAAEEAVRRRKLNEEAAAKQRKAKEEALRKQREQQEEEQRRRELLEQAEAERLQQEEARRQRELLEQAEAERLQQEALDAGNLPGDPAAPPDPGAVALDGRETVAVPDRERLQQEAQRRRELLEQAEAERLQQEARDAGNLPGDPAPPPDLGAVELGGRDLTVAPKETVAVPEQGAVPDMEDLLGSIDRMEFFDLGTTREEPQEQLPALPPPIYEFWEKPEEDVAGVEERRARLAAKARARRQAFESKVKEAIADAQVSALTRQLRPRDAPEIVARPGQPKPKAAVRMPRRMKIGGDTVVEAMQPLQMPSSGLSVGGLAMPLTAQAAASSASSASSSSSFSRRPAFLRQQDREAEATKGGGREQPTVATASEESVRHVREVALTDRHREAISNLERSAVELEDLDEDLRACQQVVLAALRVDGHALAHAAEELRNDRDTVLAAVYESGLAIRHAGRRPRCDREIVLVAVMDAGAALEFAARELQADREVVLTAIENDPDAVRFAAESLMDDRDFVLAAAQTACRTFQHASSRLKRDRDVVMVAVTNNPDAFMHAAPELRADRDFVLAAVRANGCAIAHAAPELRRDQEVRAVAIASDPLAAAATQN</sequence>
<name>A0A7S4RV10_9DINO</name>
<dbReference type="InterPro" id="IPR025197">
    <property type="entry name" value="DUF4116"/>
</dbReference>
<evidence type="ECO:0000256" key="1">
    <source>
        <dbReference type="SAM" id="Coils"/>
    </source>
</evidence>
<feature type="domain" description="DUF4116" evidence="3">
    <location>
        <begin position="566"/>
        <end position="614"/>
    </location>
</feature>
<accession>A0A7S4RV10</accession>
<gene>
    <name evidence="4" type="ORF">AMON00008_LOCUS40866</name>
</gene>
<dbReference type="EMBL" id="HBNR01058099">
    <property type="protein sequence ID" value="CAE4625802.1"/>
    <property type="molecule type" value="Transcribed_RNA"/>
</dbReference>